<keyword evidence="1" id="KW-1133">Transmembrane helix</keyword>
<dbReference type="PIRSF" id="PIRSF018266">
    <property type="entry name" value="FecR"/>
    <property type="match status" value="1"/>
</dbReference>
<name>A0ABV0BY26_9SPHI</name>
<evidence type="ECO:0000256" key="1">
    <source>
        <dbReference type="SAM" id="Phobius"/>
    </source>
</evidence>
<dbReference type="Pfam" id="PF16344">
    <property type="entry name" value="FecR_C"/>
    <property type="match status" value="1"/>
</dbReference>
<dbReference type="InterPro" id="IPR012373">
    <property type="entry name" value="Ferrdict_sens_TM"/>
</dbReference>
<gene>
    <name evidence="4" type="ORF">ABE541_18030</name>
</gene>
<dbReference type="Proteomes" id="UP001409291">
    <property type="component" value="Unassembled WGS sequence"/>
</dbReference>
<keyword evidence="5" id="KW-1185">Reference proteome</keyword>
<protein>
    <submittedName>
        <fullName evidence="4">FecR domain-containing protein</fullName>
    </submittedName>
</protein>
<evidence type="ECO:0000313" key="4">
    <source>
        <dbReference type="EMBL" id="MEN5379168.1"/>
    </source>
</evidence>
<sequence length="330" mass="37738">MVNPTIEKLICDPSFINYCLDHESENFVYWQKWIAENPQYEHLILESKTLILQLQAMPSEEEIATERLRLSQAIDEWHVNRLFQFRKWLPYAAACLVVLGISIFFYQQRQVPLQSPMATVEFLEQKVPAGKYMNMQLMDGTKVRLGPTSTLNYPQRFTEGERKVALKGEAFFDVAHNADQPFIIQAGEFDVKVLGTSFNVHAFEEDKLAKIALFTGKVEISNESMHLVIVPGQAFVYNKALGTYTIEPFDRAKERETMEGILHFKHAGYSEIGSQLARKYGVVFQPDATIELDFSGSIAHESLAQVLEKLTLTTSYHFSLESNTLIVRKK</sequence>
<evidence type="ECO:0000259" key="3">
    <source>
        <dbReference type="Pfam" id="PF16344"/>
    </source>
</evidence>
<dbReference type="InterPro" id="IPR032508">
    <property type="entry name" value="FecR_C"/>
</dbReference>
<feature type="transmembrane region" description="Helical" evidence="1">
    <location>
        <begin position="88"/>
        <end position="106"/>
    </location>
</feature>
<proteinExistence type="predicted"/>
<dbReference type="Gene3D" id="3.55.50.30">
    <property type="match status" value="1"/>
</dbReference>
<dbReference type="PANTHER" id="PTHR30273:SF2">
    <property type="entry name" value="PROTEIN FECR"/>
    <property type="match status" value="1"/>
</dbReference>
<comment type="caution">
    <text evidence="4">The sequence shown here is derived from an EMBL/GenBank/DDBJ whole genome shotgun (WGS) entry which is preliminary data.</text>
</comment>
<dbReference type="RefSeq" id="WP_346581949.1">
    <property type="nucleotide sequence ID" value="NZ_JBDJNQ010000009.1"/>
</dbReference>
<evidence type="ECO:0000313" key="5">
    <source>
        <dbReference type="Proteomes" id="UP001409291"/>
    </source>
</evidence>
<accession>A0ABV0BY26</accession>
<dbReference type="PANTHER" id="PTHR30273">
    <property type="entry name" value="PERIPLASMIC SIGNAL SENSOR AND SIGMA FACTOR ACTIVATOR FECR-RELATED"/>
    <property type="match status" value="1"/>
</dbReference>
<dbReference type="Gene3D" id="2.60.120.1440">
    <property type="match status" value="1"/>
</dbReference>
<keyword evidence="1" id="KW-0812">Transmembrane</keyword>
<feature type="domain" description="FecR protein" evidence="2">
    <location>
        <begin position="128"/>
        <end position="219"/>
    </location>
</feature>
<keyword evidence="1" id="KW-0472">Membrane</keyword>
<dbReference type="EMBL" id="JBDJNQ010000009">
    <property type="protein sequence ID" value="MEN5379168.1"/>
    <property type="molecule type" value="Genomic_DNA"/>
</dbReference>
<evidence type="ECO:0000259" key="2">
    <source>
        <dbReference type="Pfam" id="PF04773"/>
    </source>
</evidence>
<dbReference type="Pfam" id="PF04773">
    <property type="entry name" value="FecR"/>
    <property type="match status" value="1"/>
</dbReference>
<feature type="domain" description="Protein FecR C-terminal" evidence="3">
    <location>
        <begin position="262"/>
        <end position="327"/>
    </location>
</feature>
<dbReference type="InterPro" id="IPR006860">
    <property type="entry name" value="FecR"/>
</dbReference>
<organism evidence="4 5">
    <name type="scientific">Sphingobacterium kitahiroshimense</name>
    <dbReference type="NCBI Taxonomy" id="470446"/>
    <lineage>
        <taxon>Bacteria</taxon>
        <taxon>Pseudomonadati</taxon>
        <taxon>Bacteroidota</taxon>
        <taxon>Sphingobacteriia</taxon>
        <taxon>Sphingobacteriales</taxon>
        <taxon>Sphingobacteriaceae</taxon>
        <taxon>Sphingobacterium</taxon>
    </lineage>
</organism>
<reference evidence="4 5" key="1">
    <citation type="submission" date="2024-04" db="EMBL/GenBank/DDBJ databases">
        <title>WGS of bacteria from Torrens River.</title>
        <authorList>
            <person name="Wyrsch E.R."/>
            <person name="Drigo B."/>
        </authorList>
    </citation>
    <scope>NUCLEOTIDE SEQUENCE [LARGE SCALE GENOMIC DNA]</scope>
    <source>
        <strain evidence="4 5">TWI391</strain>
    </source>
</reference>